<accession>A0A9P6AQ87</accession>
<evidence type="ECO:0000313" key="2">
    <source>
        <dbReference type="EMBL" id="KAF9509998.1"/>
    </source>
</evidence>
<gene>
    <name evidence="2" type="ORF">BS47DRAFT_1396395</name>
</gene>
<proteinExistence type="predicted"/>
<dbReference type="Proteomes" id="UP000886523">
    <property type="component" value="Unassembled WGS sequence"/>
</dbReference>
<keyword evidence="3" id="KW-1185">Reference proteome</keyword>
<comment type="caution">
    <text evidence="2">The sequence shown here is derived from an EMBL/GenBank/DDBJ whole genome shotgun (WGS) entry which is preliminary data.</text>
</comment>
<sequence length="262" mass="28154">MPAIAHAAQTFTRTRGATYEHLDVKYRMFASGELSQSDTALSPATLKAPALLPEMTPTHKIQKRAPDATPAPREGSSAGERGSVPIGHVESEQQNEPIKAGFQVGPIHNERKEEIDEKDVDGHVISFDSVHAKVVSSVGCNTIQAAFHPSFSLPGGLKRPWSLPERYGLPAVGTLLRLSLARGEPPARTRTPRHTTIPELDGILLDQFLKTQHDGAVRPLRALVPPTAPLGARQVPTVATVPHRALVACSSELPPTPAFSHC</sequence>
<dbReference type="EMBL" id="MU129025">
    <property type="protein sequence ID" value="KAF9509998.1"/>
    <property type="molecule type" value="Genomic_DNA"/>
</dbReference>
<dbReference type="AlphaFoldDB" id="A0A9P6AQ87"/>
<protein>
    <submittedName>
        <fullName evidence="2">Uncharacterized protein</fullName>
    </submittedName>
</protein>
<name>A0A9P6AQ87_9AGAM</name>
<reference evidence="2" key="1">
    <citation type="journal article" date="2020" name="Nat. Commun.">
        <title>Large-scale genome sequencing of mycorrhizal fungi provides insights into the early evolution of symbiotic traits.</title>
        <authorList>
            <person name="Miyauchi S."/>
            <person name="Kiss E."/>
            <person name="Kuo A."/>
            <person name="Drula E."/>
            <person name="Kohler A."/>
            <person name="Sanchez-Garcia M."/>
            <person name="Morin E."/>
            <person name="Andreopoulos B."/>
            <person name="Barry K.W."/>
            <person name="Bonito G."/>
            <person name="Buee M."/>
            <person name="Carver A."/>
            <person name="Chen C."/>
            <person name="Cichocki N."/>
            <person name="Clum A."/>
            <person name="Culley D."/>
            <person name="Crous P.W."/>
            <person name="Fauchery L."/>
            <person name="Girlanda M."/>
            <person name="Hayes R.D."/>
            <person name="Keri Z."/>
            <person name="LaButti K."/>
            <person name="Lipzen A."/>
            <person name="Lombard V."/>
            <person name="Magnuson J."/>
            <person name="Maillard F."/>
            <person name="Murat C."/>
            <person name="Nolan M."/>
            <person name="Ohm R.A."/>
            <person name="Pangilinan J."/>
            <person name="Pereira M.F."/>
            <person name="Perotto S."/>
            <person name="Peter M."/>
            <person name="Pfister S."/>
            <person name="Riley R."/>
            <person name="Sitrit Y."/>
            <person name="Stielow J.B."/>
            <person name="Szollosi G."/>
            <person name="Zifcakova L."/>
            <person name="Stursova M."/>
            <person name="Spatafora J.W."/>
            <person name="Tedersoo L."/>
            <person name="Vaario L.M."/>
            <person name="Yamada A."/>
            <person name="Yan M."/>
            <person name="Wang P."/>
            <person name="Xu J."/>
            <person name="Bruns T."/>
            <person name="Baldrian P."/>
            <person name="Vilgalys R."/>
            <person name="Dunand C."/>
            <person name="Henrissat B."/>
            <person name="Grigoriev I.V."/>
            <person name="Hibbett D."/>
            <person name="Nagy L.G."/>
            <person name="Martin F.M."/>
        </authorList>
    </citation>
    <scope>NUCLEOTIDE SEQUENCE</scope>
    <source>
        <strain evidence="2">UP504</strain>
    </source>
</reference>
<evidence type="ECO:0000313" key="3">
    <source>
        <dbReference type="Proteomes" id="UP000886523"/>
    </source>
</evidence>
<feature type="region of interest" description="Disordered" evidence="1">
    <location>
        <begin position="50"/>
        <end position="84"/>
    </location>
</feature>
<evidence type="ECO:0000256" key="1">
    <source>
        <dbReference type="SAM" id="MobiDB-lite"/>
    </source>
</evidence>
<organism evidence="2 3">
    <name type="scientific">Hydnum rufescens UP504</name>
    <dbReference type="NCBI Taxonomy" id="1448309"/>
    <lineage>
        <taxon>Eukaryota</taxon>
        <taxon>Fungi</taxon>
        <taxon>Dikarya</taxon>
        <taxon>Basidiomycota</taxon>
        <taxon>Agaricomycotina</taxon>
        <taxon>Agaricomycetes</taxon>
        <taxon>Cantharellales</taxon>
        <taxon>Hydnaceae</taxon>
        <taxon>Hydnum</taxon>
    </lineage>
</organism>